<keyword evidence="2" id="KW-1185">Reference proteome</keyword>
<accession>A0A6G0ZGY0</accession>
<name>A0A6G0ZGY0_APHCR</name>
<dbReference type="Proteomes" id="UP000478052">
    <property type="component" value="Unassembled WGS sequence"/>
</dbReference>
<gene>
    <name evidence="1" type="ORF">FWK35_00003942</name>
</gene>
<protein>
    <submittedName>
        <fullName evidence="1">Zinc finger MYM-type protein 1-like</fullName>
    </submittedName>
</protein>
<sequence length="105" mass="11781">MISWDVIYPGLREAEGAMAPGQQRILNNSRPLSNIIIPKETCTLICKDINLYTIPIANCSAERTFSKLARIKNNSQENLNSFMVLYTESDVLGILNKVLNVLILQ</sequence>
<evidence type="ECO:0000313" key="1">
    <source>
        <dbReference type="EMBL" id="KAF0770104.1"/>
    </source>
</evidence>
<organism evidence="1 2">
    <name type="scientific">Aphis craccivora</name>
    <name type="common">Cowpea aphid</name>
    <dbReference type="NCBI Taxonomy" id="307492"/>
    <lineage>
        <taxon>Eukaryota</taxon>
        <taxon>Metazoa</taxon>
        <taxon>Ecdysozoa</taxon>
        <taxon>Arthropoda</taxon>
        <taxon>Hexapoda</taxon>
        <taxon>Insecta</taxon>
        <taxon>Pterygota</taxon>
        <taxon>Neoptera</taxon>
        <taxon>Paraneoptera</taxon>
        <taxon>Hemiptera</taxon>
        <taxon>Sternorrhyncha</taxon>
        <taxon>Aphidomorpha</taxon>
        <taxon>Aphidoidea</taxon>
        <taxon>Aphididae</taxon>
        <taxon>Aphidini</taxon>
        <taxon>Aphis</taxon>
        <taxon>Aphis</taxon>
    </lineage>
</organism>
<evidence type="ECO:0000313" key="2">
    <source>
        <dbReference type="Proteomes" id="UP000478052"/>
    </source>
</evidence>
<dbReference type="EMBL" id="VUJU01000485">
    <property type="protein sequence ID" value="KAF0770104.1"/>
    <property type="molecule type" value="Genomic_DNA"/>
</dbReference>
<comment type="caution">
    <text evidence="1">The sequence shown here is derived from an EMBL/GenBank/DDBJ whole genome shotgun (WGS) entry which is preliminary data.</text>
</comment>
<reference evidence="1 2" key="1">
    <citation type="submission" date="2019-08" db="EMBL/GenBank/DDBJ databases">
        <title>Whole genome of Aphis craccivora.</title>
        <authorList>
            <person name="Voronova N.V."/>
            <person name="Shulinski R.S."/>
            <person name="Bandarenka Y.V."/>
            <person name="Zhorov D.G."/>
            <person name="Warner D."/>
        </authorList>
    </citation>
    <scope>NUCLEOTIDE SEQUENCE [LARGE SCALE GENOMIC DNA]</scope>
    <source>
        <strain evidence="1">180601</strain>
        <tissue evidence="1">Whole Body</tissue>
    </source>
</reference>
<proteinExistence type="predicted"/>
<dbReference type="AlphaFoldDB" id="A0A6G0ZGY0"/>